<protein>
    <submittedName>
        <fullName evidence="2">Uncharacterized protein</fullName>
    </submittedName>
</protein>
<feature type="non-terminal residue" evidence="2">
    <location>
        <position position="455"/>
    </location>
</feature>
<feature type="compositionally biased region" description="Low complexity" evidence="1">
    <location>
        <begin position="159"/>
        <end position="192"/>
    </location>
</feature>
<evidence type="ECO:0000256" key="1">
    <source>
        <dbReference type="SAM" id="MobiDB-lite"/>
    </source>
</evidence>
<dbReference type="PANTHER" id="PTHR21725">
    <property type="entry name" value="E3 UBIQUITIN-PROTEIN LIGASE UBR4"/>
    <property type="match status" value="1"/>
</dbReference>
<dbReference type="PANTHER" id="PTHR21725:SF1">
    <property type="entry name" value="E3 UBIQUITIN-PROTEIN LIGASE UBR4"/>
    <property type="match status" value="1"/>
</dbReference>
<keyword evidence="3" id="KW-1185">Reference proteome</keyword>
<proteinExistence type="predicted"/>
<evidence type="ECO:0000313" key="2">
    <source>
        <dbReference type="EMBL" id="KAK8779268.1"/>
    </source>
</evidence>
<sequence>MWLPGSQTELALVTADFVKVYDLSVDALNAQFFFLLPTGRLRDCCFVCPEEGPRHLLLMSSAGYVYCQPLIEESSARHGPFYVTSVLDIQHPDIKDSVGTVAGGGVSIYYSHVLQLLFLSYANGKSFMACMPQITSEITDPVLIQLKPSAGNNGGSGGTTTTSAGTNAATGATTTTVTTASNTSGGSGSASSKPTPQPLCQWSEVPNHPGLILALMQFSNNPLVLMVKPGTVLVQEIKILTAKSKITDLVAIRHPTSSGEMRTTLILLCEDGSLRIYMASQEQTGYWLTPAFQPTAIVGLTGVTPAGLSSGATAVGSATPRPSRRKKSLRGRAGPSTLPMSFPVDFFEHCTPIQDVEFGGNDLLQIYNAQQVKHRLNTTGMYVACTKPGGLTLEITNTDTTMVMVGVRVLVGSQDVQRAPSTVELFGRSHPLILTRSRWYDLPFSREESLSADKK</sequence>
<feature type="region of interest" description="Disordered" evidence="1">
    <location>
        <begin position="149"/>
        <end position="197"/>
    </location>
</feature>
<feature type="region of interest" description="Disordered" evidence="1">
    <location>
        <begin position="310"/>
        <end position="336"/>
    </location>
</feature>
<dbReference type="AlphaFoldDB" id="A0AAQ4EXI3"/>
<name>A0AAQ4EXI3_AMBAM</name>
<dbReference type="InterPro" id="IPR045189">
    <property type="entry name" value="UBR4-like"/>
</dbReference>
<organism evidence="2 3">
    <name type="scientific">Amblyomma americanum</name>
    <name type="common">Lone star tick</name>
    <dbReference type="NCBI Taxonomy" id="6943"/>
    <lineage>
        <taxon>Eukaryota</taxon>
        <taxon>Metazoa</taxon>
        <taxon>Ecdysozoa</taxon>
        <taxon>Arthropoda</taxon>
        <taxon>Chelicerata</taxon>
        <taxon>Arachnida</taxon>
        <taxon>Acari</taxon>
        <taxon>Parasitiformes</taxon>
        <taxon>Ixodida</taxon>
        <taxon>Ixodoidea</taxon>
        <taxon>Ixodidae</taxon>
        <taxon>Amblyomminae</taxon>
        <taxon>Amblyomma</taxon>
    </lineage>
</organism>
<dbReference type="Proteomes" id="UP001321473">
    <property type="component" value="Unassembled WGS sequence"/>
</dbReference>
<dbReference type="EMBL" id="JARKHS020009973">
    <property type="protein sequence ID" value="KAK8779268.1"/>
    <property type="molecule type" value="Genomic_DNA"/>
</dbReference>
<gene>
    <name evidence="2" type="ORF">V5799_019390</name>
</gene>
<evidence type="ECO:0000313" key="3">
    <source>
        <dbReference type="Proteomes" id="UP001321473"/>
    </source>
</evidence>
<accession>A0AAQ4EXI3</accession>
<comment type="caution">
    <text evidence="2">The sequence shown here is derived from an EMBL/GenBank/DDBJ whole genome shotgun (WGS) entry which is preliminary data.</text>
</comment>
<reference evidence="2 3" key="1">
    <citation type="journal article" date="2023" name="Arcadia Sci">
        <title>De novo assembly of a long-read Amblyomma americanum tick genome.</title>
        <authorList>
            <person name="Chou S."/>
            <person name="Poskanzer K.E."/>
            <person name="Rollins M."/>
            <person name="Thuy-Boun P.S."/>
        </authorList>
    </citation>
    <scope>NUCLEOTIDE SEQUENCE [LARGE SCALE GENOMIC DNA]</scope>
    <source>
        <strain evidence="2">F_SG_1</strain>
        <tissue evidence="2">Salivary glands</tissue>
    </source>
</reference>